<organism evidence="1 2">
    <name type="scientific">Microbacterium arborescens</name>
    <dbReference type="NCBI Taxonomy" id="33883"/>
    <lineage>
        <taxon>Bacteria</taxon>
        <taxon>Bacillati</taxon>
        <taxon>Actinomycetota</taxon>
        <taxon>Actinomycetes</taxon>
        <taxon>Micrococcales</taxon>
        <taxon>Microbacteriaceae</taxon>
        <taxon>Microbacterium</taxon>
    </lineage>
</organism>
<reference evidence="2" key="1">
    <citation type="submission" date="2016-06" db="EMBL/GenBank/DDBJ databases">
        <title>Genome sequencing of cellulolytic organisms.</title>
        <authorList>
            <person name="Bohra V."/>
            <person name="Dafale N.A."/>
            <person name="Purohit H.J."/>
        </authorList>
    </citation>
    <scope>NUCLEOTIDE SEQUENCE [LARGE SCALE GENOMIC DNA]</scope>
    <source>
        <strain evidence="2">ND21</strain>
    </source>
</reference>
<name>A0ABX2WIK1_9MICO</name>
<protein>
    <submittedName>
        <fullName evidence="1">Uncharacterized protein</fullName>
    </submittedName>
</protein>
<gene>
    <name evidence="1" type="ORF">A9Z40_03025</name>
</gene>
<evidence type="ECO:0000313" key="2">
    <source>
        <dbReference type="Proteomes" id="UP000093918"/>
    </source>
</evidence>
<dbReference type="EMBL" id="LZEM01000018">
    <property type="protein sequence ID" value="OAZ40929.1"/>
    <property type="molecule type" value="Genomic_DNA"/>
</dbReference>
<dbReference type="Proteomes" id="UP000093918">
    <property type="component" value="Unassembled WGS sequence"/>
</dbReference>
<sequence>MTGQAQTAPAPHFPHTEFLPGPVVTAACPCGWRKVASSHEHSVALGNEHRAERIAAERAEARAAAAAELGL</sequence>
<keyword evidence="2" id="KW-1185">Reference proteome</keyword>
<accession>A0ABX2WIK1</accession>
<comment type="caution">
    <text evidence="1">The sequence shown here is derived from an EMBL/GenBank/DDBJ whole genome shotgun (WGS) entry which is preliminary data.</text>
</comment>
<evidence type="ECO:0000313" key="1">
    <source>
        <dbReference type="EMBL" id="OAZ40929.1"/>
    </source>
</evidence>
<proteinExistence type="predicted"/>
<dbReference type="RefSeq" id="WP_064956034.1">
    <property type="nucleotide sequence ID" value="NZ_LZEM01000018.1"/>
</dbReference>